<accession>A0ACC0DDB0</accession>
<name>A0ACC0DDB0_9PEZI</name>
<reference evidence="1 2" key="1">
    <citation type="journal article" date="2022" name="New Phytol.">
        <title>Ecological generalism drives hyperdiversity of secondary metabolite gene clusters in xylarialean endophytes.</title>
        <authorList>
            <person name="Franco M.E.E."/>
            <person name="Wisecaver J.H."/>
            <person name="Arnold A.E."/>
            <person name="Ju Y.M."/>
            <person name="Slot J.C."/>
            <person name="Ahrendt S."/>
            <person name="Moore L.P."/>
            <person name="Eastman K.E."/>
            <person name="Scott K."/>
            <person name="Konkel Z."/>
            <person name="Mondo S.J."/>
            <person name="Kuo A."/>
            <person name="Hayes R.D."/>
            <person name="Haridas S."/>
            <person name="Andreopoulos B."/>
            <person name="Riley R."/>
            <person name="LaButti K."/>
            <person name="Pangilinan J."/>
            <person name="Lipzen A."/>
            <person name="Amirebrahimi M."/>
            <person name="Yan J."/>
            <person name="Adam C."/>
            <person name="Keymanesh K."/>
            <person name="Ng V."/>
            <person name="Louie K."/>
            <person name="Northen T."/>
            <person name="Drula E."/>
            <person name="Henrissat B."/>
            <person name="Hsieh H.M."/>
            <person name="Youens-Clark K."/>
            <person name="Lutzoni F."/>
            <person name="Miadlikowska J."/>
            <person name="Eastwood D.C."/>
            <person name="Hamelin R.C."/>
            <person name="Grigoriev I.V."/>
            <person name="U'Ren J.M."/>
        </authorList>
    </citation>
    <scope>NUCLEOTIDE SEQUENCE [LARGE SCALE GENOMIC DNA]</scope>
    <source>
        <strain evidence="1 2">ER1909</strain>
    </source>
</reference>
<sequence>MKTSATTFIALAMFSTGLAAPSSSSSLSELAERGPGGINNQGSSNCKKGAMADILKYASSLPDFQLYKDGEHIICSGIHKGIGGGTCAFFQGTGQNHFGAEVKELLAYLSQHENTQGCGSIPVSFPPETGSINDLSYAGMLTVNYVADTDNPCDPGVCGAINC</sequence>
<evidence type="ECO:0000313" key="2">
    <source>
        <dbReference type="Proteomes" id="UP001497680"/>
    </source>
</evidence>
<keyword evidence="2" id="KW-1185">Reference proteome</keyword>
<evidence type="ECO:0000313" key="1">
    <source>
        <dbReference type="EMBL" id="KAI6090720.1"/>
    </source>
</evidence>
<proteinExistence type="predicted"/>
<organism evidence="1 2">
    <name type="scientific">Hypoxylon rubiginosum</name>
    <dbReference type="NCBI Taxonomy" id="110542"/>
    <lineage>
        <taxon>Eukaryota</taxon>
        <taxon>Fungi</taxon>
        <taxon>Dikarya</taxon>
        <taxon>Ascomycota</taxon>
        <taxon>Pezizomycotina</taxon>
        <taxon>Sordariomycetes</taxon>
        <taxon>Xylariomycetidae</taxon>
        <taxon>Xylariales</taxon>
        <taxon>Hypoxylaceae</taxon>
        <taxon>Hypoxylon</taxon>
    </lineage>
</organism>
<protein>
    <submittedName>
        <fullName evidence="1">Uncharacterized protein</fullName>
    </submittedName>
</protein>
<comment type="caution">
    <text evidence="1">The sequence shown here is derived from an EMBL/GenBank/DDBJ whole genome shotgun (WGS) entry which is preliminary data.</text>
</comment>
<dbReference type="EMBL" id="MU394290">
    <property type="protein sequence ID" value="KAI6090720.1"/>
    <property type="molecule type" value="Genomic_DNA"/>
</dbReference>
<dbReference type="Proteomes" id="UP001497680">
    <property type="component" value="Unassembled WGS sequence"/>
</dbReference>
<gene>
    <name evidence="1" type="ORF">F4821DRAFT_255954</name>
</gene>